<feature type="domain" description="HTH luxR-type" evidence="1">
    <location>
        <begin position="1"/>
        <end position="28"/>
    </location>
</feature>
<sequence>VKTHLSEVLRKLRCRDRVQLVVRVHEAGLVEG</sequence>
<organism evidence="2 3">
    <name type="scientific">Cellulomonas septica</name>
    <dbReference type="NCBI Taxonomy" id="285080"/>
    <lineage>
        <taxon>Bacteria</taxon>
        <taxon>Bacillati</taxon>
        <taxon>Actinomycetota</taxon>
        <taxon>Actinomycetes</taxon>
        <taxon>Micrococcales</taxon>
        <taxon>Cellulomonadaceae</taxon>
        <taxon>Cellulomonas</taxon>
    </lineage>
</organism>
<dbReference type="PROSITE" id="PS50043">
    <property type="entry name" value="HTH_LUXR_2"/>
    <property type="match status" value="1"/>
</dbReference>
<evidence type="ECO:0000259" key="1">
    <source>
        <dbReference type="PROSITE" id="PS50043"/>
    </source>
</evidence>
<dbReference type="Gene3D" id="1.10.10.10">
    <property type="entry name" value="Winged helix-like DNA-binding domain superfamily/Winged helix DNA-binding domain"/>
    <property type="match status" value="1"/>
</dbReference>
<name>A0ABX1K5B4_9CELL</name>
<dbReference type="InterPro" id="IPR036388">
    <property type="entry name" value="WH-like_DNA-bd_sf"/>
</dbReference>
<dbReference type="InterPro" id="IPR000792">
    <property type="entry name" value="Tscrpt_reg_LuxR_C"/>
</dbReference>
<dbReference type="Proteomes" id="UP000777774">
    <property type="component" value="Unassembled WGS sequence"/>
</dbReference>
<dbReference type="SUPFAM" id="SSF46894">
    <property type="entry name" value="C-terminal effector domain of the bipartite response regulators"/>
    <property type="match status" value="1"/>
</dbReference>
<accession>A0ABX1K5B4</accession>
<dbReference type="InterPro" id="IPR016032">
    <property type="entry name" value="Sig_transdc_resp-reg_C-effctor"/>
</dbReference>
<evidence type="ECO:0000313" key="2">
    <source>
        <dbReference type="EMBL" id="NKY41152.1"/>
    </source>
</evidence>
<gene>
    <name evidence="2" type="ORF">HGA02_16970</name>
</gene>
<proteinExistence type="predicted"/>
<comment type="caution">
    <text evidence="2">The sequence shown here is derived from an EMBL/GenBank/DDBJ whole genome shotgun (WGS) entry which is preliminary data.</text>
</comment>
<evidence type="ECO:0000313" key="3">
    <source>
        <dbReference type="Proteomes" id="UP000777774"/>
    </source>
</evidence>
<feature type="non-terminal residue" evidence="2">
    <location>
        <position position="1"/>
    </location>
</feature>
<reference evidence="2 3" key="1">
    <citation type="submission" date="2020-04" db="EMBL/GenBank/DDBJ databases">
        <title>MicrobeNet Type strains.</title>
        <authorList>
            <person name="Nicholson A.C."/>
        </authorList>
    </citation>
    <scope>NUCLEOTIDE SEQUENCE [LARGE SCALE GENOMIC DNA]</scope>
    <source>
        <strain evidence="2 3">ATCC BAA-787</strain>
    </source>
</reference>
<protein>
    <submittedName>
        <fullName evidence="2">Response regulator transcription factor</fullName>
    </submittedName>
</protein>
<dbReference type="EMBL" id="JAAXOY010000592">
    <property type="protein sequence ID" value="NKY41152.1"/>
    <property type="molecule type" value="Genomic_DNA"/>
</dbReference>
<keyword evidence="3" id="KW-1185">Reference proteome</keyword>